<dbReference type="Pfam" id="PF00652">
    <property type="entry name" value="Ricin_B_lectin"/>
    <property type="match status" value="1"/>
</dbReference>
<evidence type="ECO:0000313" key="2">
    <source>
        <dbReference type="EMBL" id="KAL2559884.1"/>
    </source>
</evidence>
<name>A0ABD1XD36_9LAMI</name>
<dbReference type="InterPro" id="IPR000772">
    <property type="entry name" value="Ricin_B_lectin"/>
</dbReference>
<dbReference type="AlphaFoldDB" id="A0ABD1XD36"/>
<protein>
    <submittedName>
        <fullName evidence="2">Cellulase (Glycosyl hydrolase family 5) protein</fullName>
    </submittedName>
</protein>
<proteinExistence type="predicted"/>
<keyword evidence="3" id="KW-1185">Reference proteome</keyword>
<comment type="caution">
    <text evidence="2">The sequence shown here is derived from an EMBL/GenBank/DDBJ whole genome shotgun (WGS) entry which is preliminary data.</text>
</comment>
<evidence type="ECO:0000259" key="1">
    <source>
        <dbReference type="Pfam" id="PF00652"/>
    </source>
</evidence>
<gene>
    <name evidence="2" type="ORF">Fot_04623</name>
</gene>
<dbReference type="SUPFAM" id="SSF50370">
    <property type="entry name" value="Ricin B-like lectins"/>
    <property type="match status" value="1"/>
</dbReference>
<dbReference type="PANTHER" id="PTHR31263:SF44">
    <property type="entry name" value="OS04G0481200 PROTEIN"/>
    <property type="match status" value="1"/>
</dbReference>
<dbReference type="EMBL" id="JBFOLJ010000001">
    <property type="protein sequence ID" value="KAL2559884.1"/>
    <property type="molecule type" value="Genomic_DNA"/>
</dbReference>
<organism evidence="2 3">
    <name type="scientific">Forsythia ovata</name>
    <dbReference type="NCBI Taxonomy" id="205694"/>
    <lineage>
        <taxon>Eukaryota</taxon>
        <taxon>Viridiplantae</taxon>
        <taxon>Streptophyta</taxon>
        <taxon>Embryophyta</taxon>
        <taxon>Tracheophyta</taxon>
        <taxon>Spermatophyta</taxon>
        <taxon>Magnoliopsida</taxon>
        <taxon>eudicotyledons</taxon>
        <taxon>Gunneridae</taxon>
        <taxon>Pentapetalae</taxon>
        <taxon>asterids</taxon>
        <taxon>lamiids</taxon>
        <taxon>Lamiales</taxon>
        <taxon>Oleaceae</taxon>
        <taxon>Forsythieae</taxon>
        <taxon>Forsythia</taxon>
    </lineage>
</organism>
<feature type="domain" description="Ricin B lectin" evidence="1">
    <location>
        <begin position="2"/>
        <end position="101"/>
    </location>
</feature>
<evidence type="ECO:0000313" key="3">
    <source>
        <dbReference type="Proteomes" id="UP001604277"/>
    </source>
</evidence>
<dbReference type="InterPro" id="IPR035992">
    <property type="entry name" value="Ricin_B-like_lectins"/>
</dbReference>
<sequence length="151" mass="16647">MTGLCIQWKSPFEPLVLGLCSEAEAWTYTPQNTLTIKGTYFCLQANELGQPAKLGVICSYTNSKWETISDSKMLLSSKLEDGSSVCLDIDSNNAIVTNTCKCLNRNSTCDPGSQWFKIIDSTRCTSATKSSVRINSIFSFMAKNMLAISSW</sequence>
<accession>A0ABD1XD36</accession>
<dbReference type="PANTHER" id="PTHR31263">
    <property type="entry name" value="CELLULASE FAMILY PROTEIN (AFU_ORTHOLOGUE AFUA_5G14560)"/>
    <property type="match status" value="1"/>
</dbReference>
<dbReference type="Proteomes" id="UP001604277">
    <property type="component" value="Unassembled WGS sequence"/>
</dbReference>
<dbReference type="GO" id="GO:0016787">
    <property type="term" value="F:hydrolase activity"/>
    <property type="evidence" value="ECO:0007669"/>
    <property type="project" value="UniProtKB-KW"/>
</dbReference>
<reference evidence="3" key="1">
    <citation type="submission" date="2024-07" db="EMBL/GenBank/DDBJ databases">
        <title>Two chromosome-level genome assemblies of Korean endemic species Abeliophyllum distichum and Forsythia ovata (Oleaceae).</title>
        <authorList>
            <person name="Jang H."/>
        </authorList>
    </citation>
    <scope>NUCLEOTIDE SEQUENCE [LARGE SCALE GENOMIC DNA]</scope>
</reference>
<keyword evidence="2" id="KW-0378">Hydrolase</keyword>